<proteinExistence type="predicted"/>
<dbReference type="InterPro" id="IPR050194">
    <property type="entry name" value="Glycosyltransferase_grp1"/>
</dbReference>
<feature type="domain" description="Glycosyltransferase subfamily 4-like N-terminal" evidence="2">
    <location>
        <begin position="14"/>
        <end position="181"/>
    </location>
</feature>
<organism evidence="3 4">
    <name type="scientific">Vagococcus penaei</name>
    <dbReference type="NCBI Taxonomy" id="633807"/>
    <lineage>
        <taxon>Bacteria</taxon>
        <taxon>Bacillati</taxon>
        <taxon>Bacillota</taxon>
        <taxon>Bacilli</taxon>
        <taxon>Lactobacillales</taxon>
        <taxon>Enterococcaceae</taxon>
        <taxon>Vagococcus</taxon>
    </lineage>
</organism>
<dbReference type="Pfam" id="PF13439">
    <property type="entry name" value="Glyco_transf_4"/>
    <property type="match status" value="1"/>
</dbReference>
<keyword evidence="3" id="KW-0808">Transferase</keyword>
<evidence type="ECO:0000259" key="1">
    <source>
        <dbReference type="Pfam" id="PF00534"/>
    </source>
</evidence>
<dbReference type="InterPro" id="IPR028098">
    <property type="entry name" value="Glyco_trans_4-like_N"/>
</dbReference>
<dbReference type="PANTHER" id="PTHR45947:SF3">
    <property type="entry name" value="SULFOQUINOVOSYL TRANSFERASE SQD2"/>
    <property type="match status" value="1"/>
</dbReference>
<gene>
    <name evidence="3" type="ORF">BW732_01330</name>
</gene>
<dbReference type="GO" id="GO:0016758">
    <property type="term" value="F:hexosyltransferase activity"/>
    <property type="evidence" value="ECO:0007669"/>
    <property type="project" value="TreeGrafter"/>
</dbReference>
<dbReference type="KEGG" id="vpi:BW732_01330"/>
<keyword evidence="4" id="KW-1185">Reference proteome</keyword>
<dbReference type="RefSeq" id="WP_077275095.1">
    <property type="nucleotide sequence ID" value="NZ_CP019609.1"/>
</dbReference>
<protein>
    <submittedName>
        <fullName evidence="3">1,2-diacylglycerol 3-glucosyltransferase</fullName>
    </submittedName>
</protein>
<accession>A0A1Q2D3R4</accession>
<dbReference type="Proteomes" id="UP000188246">
    <property type="component" value="Chromosome"/>
</dbReference>
<dbReference type="InterPro" id="IPR001296">
    <property type="entry name" value="Glyco_trans_1"/>
</dbReference>
<dbReference type="STRING" id="633807.BW732_01330"/>
<dbReference type="EMBL" id="CP019609">
    <property type="protein sequence ID" value="AQP52998.1"/>
    <property type="molecule type" value="Genomic_DNA"/>
</dbReference>
<dbReference type="CDD" id="cd03817">
    <property type="entry name" value="GT4_UGDG-like"/>
    <property type="match status" value="1"/>
</dbReference>
<feature type="domain" description="Glycosyl transferase family 1" evidence="1">
    <location>
        <begin position="192"/>
        <end position="350"/>
    </location>
</feature>
<name>A0A1Q2D3R4_9ENTE</name>
<dbReference type="SUPFAM" id="SSF53756">
    <property type="entry name" value="UDP-Glycosyltransferase/glycogen phosphorylase"/>
    <property type="match status" value="1"/>
</dbReference>
<dbReference type="Gene3D" id="3.40.50.2000">
    <property type="entry name" value="Glycogen Phosphorylase B"/>
    <property type="match status" value="2"/>
</dbReference>
<evidence type="ECO:0000313" key="3">
    <source>
        <dbReference type="EMBL" id="AQP52998.1"/>
    </source>
</evidence>
<dbReference type="PANTHER" id="PTHR45947">
    <property type="entry name" value="SULFOQUINOVOSYL TRANSFERASE SQD2"/>
    <property type="match status" value="1"/>
</dbReference>
<dbReference type="Pfam" id="PF00534">
    <property type="entry name" value="Glycos_transf_1"/>
    <property type="match status" value="1"/>
</dbReference>
<evidence type="ECO:0000313" key="4">
    <source>
        <dbReference type="Proteomes" id="UP000188246"/>
    </source>
</evidence>
<reference evidence="3 4" key="1">
    <citation type="journal article" date="2010" name="Int. J. Syst. Evol. Microbiol.">
        <title>Vagococcus penaei sp. nov., isolated from spoilage microbiota of cooked shrimp (Penaeus vannamei).</title>
        <authorList>
            <person name="Jaffres E."/>
            <person name="Prevost H."/>
            <person name="Rossero A."/>
            <person name="Joffraud J.J."/>
            <person name="Dousset X."/>
        </authorList>
    </citation>
    <scope>NUCLEOTIDE SEQUENCE [LARGE SCALE GENOMIC DNA]</scope>
    <source>
        <strain evidence="3 4">CD276</strain>
    </source>
</reference>
<dbReference type="FunFam" id="3.40.50.2000:FF:000136">
    <property type="entry name" value="Glycosyl transferase, group 1"/>
    <property type="match status" value="1"/>
</dbReference>
<evidence type="ECO:0000259" key="2">
    <source>
        <dbReference type="Pfam" id="PF13439"/>
    </source>
</evidence>
<dbReference type="OrthoDB" id="9802525at2"/>
<dbReference type="AlphaFoldDB" id="A0A1Q2D3R4"/>
<sequence length="408" mass="46503">MKVGFFTDTYFPQVSGVSTSIRTLKQELEARGHEVYIFTTTDPNACDDEPRVIRMPSIPFIYFKERRIMVRGMTYAYSKCKELELDLIHTHTEFGVGLLGKLTAKGLGIPCVHTYHTMYEDYLHYIAHGKLIRPSHVKHISRLFIQHLSGVICPSQRVVDKLEEYGVETPKRIIPTGIDIEKFRPVAEIEKTALKEAYHLDEDAIVLLSVSRISYEKNIQTLLYGMPDIVNAFPKVKLLVVGDGPFKKDLEKLVKTLSIEEHVIFTGEIANNKVSIFYQIADVFVSASDSETQGLTYTEAMAAGTQVVAKGNSYLNGLFDKKSLGQTFEENNQFASTLIEYIQDKHLPDKADISKKLYDISSVAFGERVEQFYEDSNRHYYLFQQDKTLDNDLDDEGMTAIKFLKNKF</sequence>